<dbReference type="AlphaFoldDB" id="A0A0K1Q6A7"/>
<dbReference type="KEGG" id="llu:AKJ09_07860"/>
<keyword evidence="2" id="KW-1185">Reference proteome</keyword>
<organism evidence="1 2">
    <name type="scientific">Labilithrix luteola</name>
    <dbReference type="NCBI Taxonomy" id="1391654"/>
    <lineage>
        <taxon>Bacteria</taxon>
        <taxon>Pseudomonadati</taxon>
        <taxon>Myxococcota</taxon>
        <taxon>Polyangia</taxon>
        <taxon>Polyangiales</taxon>
        <taxon>Labilitrichaceae</taxon>
        <taxon>Labilithrix</taxon>
    </lineage>
</organism>
<gene>
    <name evidence="1" type="ORF">AKJ09_07860</name>
</gene>
<evidence type="ECO:0000313" key="2">
    <source>
        <dbReference type="Proteomes" id="UP000064967"/>
    </source>
</evidence>
<dbReference type="Proteomes" id="UP000064967">
    <property type="component" value="Chromosome"/>
</dbReference>
<protein>
    <submittedName>
        <fullName evidence="1">Uncharacterized protein</fullName>
    </submittedName>
</protein>
<reference evidence="1 2" key="1">
    <citation type="submission" date="2015-08" db="EMBL/GenBank/DDBJ databases">
        <authorList>
            <person name="Babu N.S."/>
            <person name="Beckwith C.J."/>
            <person name="Beseler K.G."/>
            <person name="Brison A."/>
            <person name="Carone J.V."/>
            <person name="Caskin T.P."/>
            <person name="Diamond M."/>
            <person name="Durham M.E."/>
            <person name="Foxe J.M."/>
            <person name="Go M."/>
            <person name="Henderson B.A."/>
            <person name="Jones I.B."/>
            <person name="McGettigan J.A."/>
            <person name="Micheletti S.J."/>
            <person name="Nasrallah M.E."/>
            <person name="Ortiz D."/>
            <person name="Piller C.R."/>
            <person name="Privatt S.R."/>
            <person name="Schneider S.L."/>
            <person name="Sharp S."/>
            <person name="Smith T.C."/>
            <person name="Stanton J.D."/>
            <person name="Ullery H.E."/>
            <person name="Wilson R.J."/>
            <person name="Serrano M.G."/>
            <person name="Buck G."/>
            <person name="Lee V."/>
            <person name="Wang Y."/>
            <person name="Carvalho R."/>
            <person name="Voegtly L."/>
            <person name="Shi R."/>
            <person name="Duckworth R."/>
            <person name="Johnson A."/>
            <person name="Loviza R."/>
            <person name="Walstead R."/>
            <person name="Shah Z."/>
            <person name="Kiflezghi M."/>
            <person name="Wade K."/>
            <person name="Ball S.L."/>
            <person name="Bradley K.W."/>
            <person name="Asai D.J."/>
            <person name="Bowman C.A."/>
            <person name="Russell D.A."/>
            <person name="Pope W.H."/>
            <person name="Jacobs-Sera D."/>
            <person name="Hendrix R.W."/>
            <person name="Hatfull G.F."/>
        </authorList>
    </citation>
    <scope>NUCLEOTIDE SEQUENCE [LARGE SCALE GENOMIC DNA]</scope>
    <source>
        <strain evidence="1 2">DSM 27648</strain>
    </source>
</reference>
<sequence>MRVDAGGAPAPGLAFSGGPLVPACGLVTSGVLFGVLRVDGFVAEGRVIHFTVR</sequence>
<dbReference type="EMBL" id="CP012333">
    <property type="protein sequence ID" value="AKV01197.1"/>
    <property type="molecule type" value="Genomic_DNA"/>
</dbReference>
<evidence type="ECO:0000313" key="1">
    <source>
        <dbReference type="EMBL" id="AKV01197.1"/>
    </source>
</evidence>
<accession>A0A0K1Q6A7</accession>
<name>A0A0K1Q6A7_9BACT</name>
<proteinExistence type="predicted"/>